<accession>A0A2H1WE95</accession>
<protein>
    <submittedName>
        <fullName evidence="1">SFRICE_038430</fullName>
    </submittedName>
</protein>
<dbReference type="AlphaFoldDB" id="A0A2H1WE95"/>
<gene>
    <name evidence="1" type="ORF">SFRICE_038430</name>
</gene>
<sequence length="107" mass="12068">MRVNEEMDHLMLHVISNQPIWNDSQTTDLGEASFDFCWEGGIIQITSPVLDELRRSVRLLLTKNHPVLTPAFRAGALVNNDIIEGSASNHKREVWTIKAAEMRALAD</sequence>
<dbReference type="EMBL" id="ODYU01008065">
    <property type="protein sequence ID" value="SOQ51347.1"/>
    <property type="molecule type" value="Genomic_DNA"/>
</dbReference>
<evidence type="ECO:0000313" key="1">
    <source>
        <dbReference type="EMBL" id="SOQ51347.1"/>
    </source>
</evidence>
<organism evidence="1">
    <name type="scientific">Spodoptera frugiperda</name>
    <name type="common">Fall armyworm</name>
    <dbReference type="NCBI Taxonomy" id="7108"/>
    <lineage>
        <taxon>Eukaryota</taxon>
        <taxon>Metazoa</taxon>
        <taxon>Ecdysozoa</taxon>
        <taxon>Arthropoda</taxon>
        <taxon>Hexapoda</taxon>
        <taxon>Insecta</taxon>
        <taxon>Pterygota</taxon>
        <taxon>Neoptera</taxon>
        <taxon>Endopterygota</taxon>
        <taxon>Lepidoptera</taxon>
        <taxon>Glossata</taxon>
        <taxon>Ditrysia</taxon>
        <taxon>Noctuoidea</taxon>
        <taxon>Noctuidae</taxon>
        <taxon>Amphipyrinae</taxon>
        <taxon>Spodoptera</taxon>
    </lineage>
</organism>
<reference evidence="1" key="1">
    <citation type="submission" date="2016-07" db="EMBL/GenBank/DDBJ databases">
        <authorList>
            <person name="Bretaudeau A."/>
        </authorList>
    </citation>
    <scope>NUCLEOTIDE SEQUENCE</scope>
    <source>
        <strain evidence="1">Rice</strain>
        <tissue evidence="1">Whole body</tissue>
    </source>
</reference>
<name>A0A2H1WE95_SPOFR</name>
<proteinExistence type="predicted"/>